<name>A0A656JPB0_PSESF</name>
<dbReference type="EMBL" id="AOKF01003037">
    <property type="protein sequence ID" value="EPN42174.1"/>
    <property type="molecule type" value="Genomic_DNA"/>
</dbReference>
<accession>A0A656JPB0</accession>
<dbReference type="AlphaFoldDB" id="A0A656JPB0"/>
<gene>
    <name evidence="1" type="ORF">A245_35435</name>
</gene>
<protein>
    <submittedName>
        <fullName evidence="1">Uncharacterized protein</fullName>
    </submittedName>
</protein>
<dbReference type="Proteomes" id="UP000018849">
    <property type="component" value="Unassembled WGS sequence"/>
</dbReference>
<organism evidence="1 2">
    <name type="scientific">Pseudomonas syringae pv. actinidiae ICMP 19096</name>
    <dbReference type="NCBI Taxonomy" id="1194405"/>
    <lineage>
        <taxon>Bacteria</taxon>
        <taxon>Pseudomonadati</taxon>
        <taxon>Pseudomonadota</taxon>
        <taxon>Gammaproteobacteria</taxon>
        <taxon>Pseudomonadales</taxon>
        <taxon>Pseudomonadaceae</taxon>
        <taxon>Pseudomonas</taxon>
        <taxon>Pseudomonas syringae</taxon>
    </lineage>
</organism>
<evidence type="ECO:0000313" key="2">
    <source>
        <dbReference type="Proteomes" id="UP000018849"/>
    </source>
</evidence>
<proteinExistence type="predicted"/>
<sequence>MRAMLLRRYPAGLFNDAEFEALLRVLTD</sequence>
<reference evidence="1 2" key="1">
    <citation type="journal article" date="2013" name="PLoS Pathog.">
        <title>Genomic analysis of the Kiwifruit pathogen Pseudomonas syringae pv. actinidiae provides insight into the origins of an emergent plant disease.</title>
        <authorList>
            <person name="McCann H.C."/>
            <person name="Rikkerink E.H."/>
            <person name="Bertels F."/>
            <person name="Fiers M."/>
            <person name="Lu A."/>
            <person name="Rees-George J."/>
            <person name="Andersen M.T."/>
            <person name="Gleave A.P."/>
            <person name="Haubold B."/>
            <person name="Wohlers M.W."/>
            <person name="Guttman D.S."/>
            <person name="Wang P.W."/>
            <person name="Straub C."/>
            <person name="Vanneste J.L."/>
            <person name="Rainey P.B."/>
            <person name="Templeton M.D."/>
        </authorList>
    </citation>
    <scope>NUCLEOTIDE SEQUENCE [LARGE SCALE GENOMIC DNA]</scope>
    <source>
        <strain evidence="1 2">ICMP 19096</strain>
    </source>
</reference>
<evidence type="ECO:0000313" key="1">
    <source>
        <dbReference type="EMBL" id="EPN42174.1"/>
    </source>
</evidence>
<comment type="caution">
    <text evidence="1">The sequence shown here is derived from an EMBL/GenBank/DDBJ whole genome shotgun (WGS) entry which is preliminary data.</text>
</comment>